<reference evidence="3 4" key="1">
    <citation type="submission" date="2023-05" db="EMBL/GenBank/DDBJ databases">
        <title>Gordonibacter KGMB12511T sp. nov., isolated from faeces of healthy Korean.</title>
        <authorList>
            <person name="Kim H.S."/>
            <person name="Kim J.-S."/>
            <person name="Suh M.K."/>
            <person name="Eom M.K."/>
            <person name="Do H.E."/>
            <person name="Lee J.-S."/>
        </authorList>
    </citation>
    <scope>NUCLEOTIDE SEQUENCE [LARGE SCALE GENOMIC DNA]</scope>
    <source>
        <strain evidence="3 4">KGMB12511</strain>
    </source>
</reference>
<dbReference type="RefSeq" id="WP_283830512.1">
    <property type="nucleotide sequence ID" value="NZ_JASJEU010000001.1"/>
</dbReference>
<organism evidence="3 4">
    <name type="scientific">Gordonibacter faecis</name>
    <dbReference type="NCBI Taxonomy" id="3047475"/>
    <lineage>
        <taxon>Bacteria</taxon>
        <taxon>Bacillati</taxon>
        <taxon>Actinomycetota</taxon>
        <taxon>Coriobacteriia</taxon>
        <taxon>Eggerthellales</taxon>
        <taxon>Eggerthellaceae</taxon>
        <taxon>Gordonibacter</taxon>
    </lineage>
</organism>
<evidence type="ECO:0000256" key="1">
    <source>
        <dbReference type="ARBA" id="ARBA00004196"/>
    </source>
</evidence>
<evidence type="ECO:0000313" key="3">
    <source>
        <dbReference type="EMBL" id="MDJ1649180.1"/>
    </source>
</evidence>
<sequence>MQSMRHTLKPSIRPLLVMLLLVFLAAMTSMPQAKALASTEDTMLSINVKNSSIYTLTFDNNDGTEPTVTVDVQYYRVPKSVTPPTRDGYTFQGYFDSVTGGAQYYDANGVGIHVWDKESDATLYAHWAFQINCSIPTSADIEIDASGKSTTSTNPEFVSTSSADLRVAAITINQGANAASLFANNAVPDGVGIQLTPTSSGSSVRVPLVTSAVTTIPNNGWTIPAGSIETPTRFAVAFGLALPSGAQLNYQPDKPVTIANLSYVVAPG</sequence>
<dbReference type="InterPro" id="IPR013378">
    <property type="entry name" value="InlB-like_B-rpt"/>
</dbReference>
<feature type="signal peptide" evidence="2">
    <location>
        <begin position="1"/>
        <end position="33"/>
    </location>
</feature>
<gene>
    <name evidence="3" type="ORF">QNJ86_00010</name>
</gene>
<dbReference type="Proteomes" id="UP001232750">
    <property type="component" value="Unassembled WGS sequence"/>
</dbReference>
<proteinExistence type="predicted"/>
<comment type="caution">
    <text evidence="3">The sequence shown here is derived from an EMBL/GenBank/DDBJ whole genome shotgun (WGS) entry which is preliminary data.</text>
</comment>
<evidence type="ECO:0000256" key="2">
    <source>
        <dbReference type="SAM" id="SignalP"/>
    </source>
</evidence>
<keyword evidence="2" id="KW-0732">Signal</keyword>
<dbReference type="Pfam" id="PF09479">
    <property type="entry name" value="Flg_new"/>
    <property type="match status" value="1"/>
</dbReference>
<accession>A0ABT7DI33</accession>
<protein>
    <submittedName>
        <fullName evidence="3">InlB B-repeat-containing protein</fullName>
    </submittedName>
</protein>
<comment type="subcellular location">
    <subcellularLocation>
        <location evidence="1">Cell envelope</location>
    </subcellularLocation>
</comment>
<name>A0ABT7DI33_9ACTN</name>
<feature type="chain" id="PRO_5047492264" evidence="2">
    <location>
        <begin position="34"/>
        <end position="268"/>
    </location>
</feature>
<keyword evidence="4" id="KW-1185">Reference proteome</keyword>
<evidence type="ECO:0000313" key="4">
    <source>
        <dbReference type="Proteomes" id="UP001232750"/>
    </source>
</evidence>
<dbReference type="Gene3D" id="2.60.40.4270">
    <property type="entry name" value="Listeria-Bacteroides repeat domain"/>
    <property type="match status" value="1"/>
</dbReference>
<dbReference type="EMBL" id="JASJEU010000001">
    <property type="protein sequence ID" value="MDJ1649180.1"/>
    <property type="molecule type" value="Genomic_DNA"/>
</dbReference>
<dbReference type="InterPro" id="IPR042229">
    <property type="entry name" value="Listeria/Bacterioides_rpt_sf"/>
</dbReference>